<dbReference type="Proteomes" id="UP000092321">
    <property type="component" value="Unassembled WGS sequence"/>
</dbReference>
<evidence type="ECO:0000313" key="8">
    <source>
        <dbReference type="EMBL" id="OBA24599.1"/>
    </source>
</evidence>
<feature type="domain" description="GATA-type" evidence="7">
    <location>
        <begin position="1"/>
        <end position="49"/>
    </location>
</feature>
<dbReference type="InterPro" id="IPR039355">
    <property type="entry name" value="Transcription_factor_GATA"/>
</dbReference>
<dbReference type="PROSITE" id="PS50114">
    <property type="entry name" value="GATA_ZN_FINGER_2"/>
    <property type="match status" value="1"/>
</dbReference>
<keyword evidence="4" id="KW-0862">Zinc</keyword>
<dbReference type="PANTHER" id="PTHR10071">
    <property type="entry name" value="TRANSCRIPTION FACTOR GATA FAMILY MEMBER"/>
    <property type="match status" value="1"/>
</dbReference>
<evidence type="ECO:0000256" key="3">
    <source>
        <dbReference type="ARBA" id="ARBA00022771"/>
    </source>
</evidence>
<feature type="non-terminal residue" evidence="8">
    <location>
        <position position="1"/>
    </location>
</feature>
<reference evidence="9" key="1">
    <citation type="journal article" date="2016" name="Proc. Natl. Acad. Sci. U.S.A.">
        <title>Comparative genomics of biotechnologically important yeasts.</title>
        <authorList>
            <person name="Riley R."/>
            <person name="Haridas S."/>
            <person name="Wolfe K.H."/>
            <person name="Lopes M.R."/>
            <person name="Hittinger C.T."/>
            <person name="Goeker M."/>
            <person name="Salamov A.A."/>
            <person name="Wisecaver J.H."/>
            <person name="Long T.M."/>
            <person name="Calvey C.H."/>
            <person name="Aerts A.L."/>
            <person name="Barry K.W."/>
            <person name="Choi C."/>
            <person name="Clum A."/>
            <person name="Coughlan A.Y."/>
            <person name="Deshpande S."/>
            <person name="Douglass A.P."/>
            <person name="Hanson S.J."/>
            <person name="Klenk H.-P."/>
            <person name="LaButti K.M."/>
            <person name="Lapidus A."/>
            <person name="Lindquist E.A."/>
            <person name="Lipzen A.M."/>
            <person name="Meier-Kolthoff J.P."/>
            <person name="Ohm R.A."/>
            <person name="Otillar R.P."/>
            <person name="Pangilinan J.L."/>
            <person name="Peng Y."/>
            <person name="Rokas A."/>
            <person name="Rosa C.A."/>
            <person name="Scheuner C."/>
            <person name="Sibirny A.A."/>
            <person name="Slot J.C."/>
            <person name="Stielow J.B."/>
            <person name="Sun H."/>
            <person name="Kurtzman C.P."/>
            <person name="Blackwell M."/>
            <person name="Grigoriev I.V."/>
            <person name="Jeffries T.W."/>
        </authorList>
    </citation>
    <scope>NUCLEOTIDE SEQUENCE [LARGE SCALE GENOMIC DNA]</scope>
    <source>
        <strain evidence="9">NRRL Y-1626</strain>
    </source>
</reference>
<proteinExistence type="predicted"/>
<gene>
    <name evidence="8" type="ORF">HANVADRAFT_16537</name>
</gene>
<dbReference type="GO" id="GO:0000981">
    <property type="term" value="F:DNA-binding transcription factor activity, RNA polymerase II-specific"/>
    <property type="evidence" value="ECO:0007669"/>
    <property type="project" value="TreeGrafter"/>
</dbReference>
<evidence type="ECO:0000256" key="4">
    <source>
        <dbReference type="ARBA" id="ARBA00022833"/>
    </source>
</evidence>
<dbReference type="FunFam" id="3.30.50.10:FF:000007">
    <property type="entry name" value="Nitrogen regulatory AreA, N-terminal"/>
    <property type="match status" value="1"/>
</dbReference>
<dbReference type="AlphaFoldDB" id="A0A1B7T785"/>
<protein>
    <submittedName>
        <fullName evidence="8">GATA-domain-containing protein</fullName>
    </submittedName>
</protein>
<dbReference type="CDD" id="cd00202">
    <property type="entry name" value="ZnF_GATA"/>
    <property type="match status" value="1"/>
</dbReference>
<dbReference type="PANTHER" id="PTHR10071:SF338">
    <property type="entry name" value="GATA-TYPE DOMAIN-CONTAINING PROTEIN"/>
    <property type="match status" value="1"/>
</dbReference>
<dbReference type="SUPFAM" id="SSF57716">
    <property type="entry name" value="Glucocorticoid receptor-like (DNA-binding domain)"/>
    <property type="match status" value="1"/>
</dbReference>
<comment type="subcellular location">
    <subcellularLocation>
        <location evidence="1">Nucleus</location>
    </subcellularLocation>
</comment>
<accession>A0A1B7T785</accession>
<dbReference type="GO" id="GO:0005634">
    <property type="term" value="C:nucleus"/>
    <property type="evidence" value="ECO:0007669"/>
    <property type="project" value="UniProtKB-SubCell"/>
</dbReference>
<dbReference type="InterPro" id="IPR013088">
    <property type="entry name" value="Znf_NHR/GATA"/>
</dbReference>
<dbReference type="GO" id="GO:0008270">
    <property type="term" value="F:zinc ion binding"/>
    <property type="evidence" value="ECO:0007669"/>
    <property type="project" value="UniProtKB-KW"/>
</dbReference>
<evidence type="ECO:0000313" key="9">
    <source>
        <dbReference type="Proteomes" id="UP000092321"/>
    </source>
</evidence>
<dbReference type="PROSITE" id="PS00344">
    <property type="entry name" value="GATA_ZN_FINGER_1"/>
    <property type="match status" value="1"/>
</dbReference>
<dbReference type="InterPro" id="IPR000679">
    <property type="entry name" value="Znf_GATA"/>
</dbReference>
<dbReference type="GO" id="GO:0000978">
    <property type="term" value="F:RNA polymerase II cis-regulatory region sequence-specific DNA binding"/>
    <property type="evidence" value="ECO:0007669"/>
    <property type="project" value="TreeGrafter"/>
</dbReference>
<keyword evidence="9" id="KW-1185">Reference proteome</keyword>
<dbReference type="GO" id="GO:0000122">
    <property type="term" value="P:negative regulation of transcription by RNA polymerase II"/>
    <property type="evidence" value="ECO:0007669"/>
    <property type="project" value="TreeGrafter"/>
</dbReference>
<organism evidence="8 9">
    <name type="scientific">Hanseniaspora valbyensis NRRL Y-1626</name>
    <dbReference type="NCBI Taxonomy" id="766949"/>
    <lineage>
        <taxon>Eukaryota</taxon>
        <taxon>Fungi</taxon>
        <taxon>Dikarya</taxon>
        <taxon>Ascomycota</taxon>
        <taxon>Saccharomycotina</taxon>
        <taxon>Saccharomycetes</taxon>
        <taxon>Saccharomycodales</taxon>
        <taxon>Saccharomycodaceae</taxon>
        <taxon>Hanseniaspora</taxon>
    </lineage>
</organism>
<name>A0A1B7T785_9ASCO</name>
<dbReference type="OrthoDB" id="515401at2759"/>
<evidence type="ECO:0000256" key="5">
    <source>
        <dbReference type="ARBA" id="ARBA00023242"/>
    </source>
</evidence>
<dbReference type="Pfam" id="PF00320">
    <property type="entry name" value="GATA"/>
    <property type="match status" value="1"/>
</dbReference>
<evidence type="ECO:0000259" key="7">
    <source>
        <dbReference type="PROSITE" id="PS50114"/>
    </source>
</evidence>
<sequence length="51" mass="5893">LCSNCGTTKTPLWRRDERGYILCNACGLFFKLHGKPRPISLKTDVIRSRNR</sequence>
<evidence type="ECO:0000256" key="6">
    <source>
        <dbReference type="PROSITE-ProRule" id="PRU00094"/>
    </source>
</evidence>
<dbReference type="EMBL" id="LXPE01000550">
    <property type="protein sequence ID" value="OBA24599.1"/>
    <property type="molecule type" value="Genomic_DNA"/>
</dbReference>
<dbReference type="GO" id="GO:0045944">
    <property type="term" value="P:positive regulation of transcription by RNA polymerase II"/>
    <property type="evidence" value="ECO:0007669"/>
    <property type="project" value="TreeGrafter"/>
</dbReference>
<comment type="caution">
    <text evidence="8">The sequence shown here is derived from an EMBL/GenBank/DDBJ whole genome shotgun (WGS) entry which is preliminary data.</text>
</comment>
<dbReference type="SMART" id="SM00401">
    <property type="entry name" value="ZnF_GATA"/>
    <property type="match status" value="1"/>
</dbReference>
<keyword evidence="2" id="KW-0479">Metal-binding</keyword>
<dbReference type="Gene3D" id="3.30.50.10">
    <property type="entry name" value="Erythroid Transcription Factor GATA-1, subunit A"/>
    <property type="match status" value="1"/>
</dbReference>
<evidence type="ECO:0000256" key="1">
    <source>
        <dbReference type="ARBA" id="ARBA00004123"/>
    </source>
</evidence>
<keyword evidence="5" id="KW-0539">Nucleus</keyword>
<feature type="non-terminal residue" evidence="8">
    <location>
        <position position="51"/>
    </location>
</feature>
<evidence type="ECO:0000256" key="2">
    <source>
        <dbReference type="ARBA" id="ARBA00022723"/>
    </source>
</evidence>
<keyword evidence="3 6" id="KW-0863">Zinc-finger</keyword>